<dbReference type="AlphaFoldDB" id="D3RYI7"/>
<dbReference type="KEGG" id="fpl:Ferp_1399"/>
<dbReference type="InterPro" id="IPR004470">
    <property type="entry name" value="ZPR1-like_arc"/>
</dbReference>
<dbReference type="GO" id="GO:0008270">
    <property type="term" value="F:zinc ion binding"/>
    <property type="evidence" value="ECO:0007669"/>
    <property type="project" value="UniProtKB-KW"/>
</dbReference>
<evidence type="ECO:0000259" key="5">
    <source>
        <dbReference type="SMART" id="SM00709"/>
    </source>
</evidence>
<feature type="domain" description="Zinc finger ZPR1-type" evidence="5">
    <location>
        <begin position="1"/>
        <end position="155"/>
    </location>
</feature>
<keyword evidence="2" id="KW-0479">Metal-binding</keyword>
<dbReference type="PaxDb" id="589924-Ferp_1399"/>
<organism evidence="6 7">
    <name type="scientific">Ferroglobus placidus (strain DSM 10642 / AEDII12DO)</name>
    <dbReference type="NCBI Taxonomy" id="589924"/>
    <lineage>
        <taxon>Archaea</taxon>
        <taxon>Methanobacteriati</taxon>
        <taxon>Methanobacteriota</taxon>
        <taxon>Archaeoglobi</taxon>
        <taxon>Archaeoglobales</taxon>
        <taxon>Archaeoglobaceae</taxon>
        <taxon>Ferroglobus</taxon>
    </lineage>
</organism>
<comment type="similarity">
    <text evidence="1">Belongs to the ZPR1 family.</text>
</comment>
<dbReference type="Gene3D" id="2.60.120.1040">
    <property type="entry name" value="ZPR1, A/B domain"/>
    <property type="match status" value="1"/>
</dbReference>
<evidence type="ECO:0000313" key="6">
    <source>
        <dbReference type="EMBL" id="ADC65550.1"/>
    </source>
</evidence>
<accession>D3RYI7</accession>
<reference evidence="7" key="1">
    <citation type="submission" date="2010-02" db="EMBL/GenBank/DDBJ databases">
        <title>Complete sequence of Ferroglobus placidus DSM 10642.</title>
        <authorList>
            <consortium name="US DOE Joint Genome Institute"/>
            <person name="Lucas S."/>
            <person name="Copeland A."/>
            <person name="Lapidus A."/>
            <person name="Cheng J.-F."/>
            <person name="Bruce D."/>
            <person name="Goodwin L."/>
            <person name="Pitluck S."/>
            <person name="Saunders E."/>
            <person name="Brettin T."/>
            <person name="Detter J.C."/>
            <person name="Han C."/>
            <person name="Tapia R."/>
            <person name="Larimer F."/>
            <person name="Land M."/>
            <person name="Hauser L."/>
            <person name="Kyrpides N."/>
            <person name="Ivanova N."/>
            <person name="Holmes D."/>
            <person name="Lovley D."/>
            <person name="Kyrpides N."/>
            <person name="Anderson I.J."/>
            <person name="Woyke T."/>
        </authorList>
    </citation>
    <scope>NUCLEOTIDE SEQUENCE [LARGE SCALE GENOMIC DNA]</scope>
    <source>
        <strain evidence="7">DSM 10642 / AEDII12DO</strain>
    </source>
</reference>
<protein>
    <submittedName>
        <fullName evidence="6">ZPR1-related zinc finger protein</fullName>
    </submittedName>
</protein>
<dbReference type="InterPro" id="IPR004457">
    <property type="entry name" value="Znf_ZPR1"/>
</dbReference>
<dbReference type="STRING" id="589924.Ferp_1399"/>
<dbReference type="NCBIfam" id="TIGR00310">
    <property type="entry name" value="ZPR1_znf"/>
    <property type="match status" value="1"/>
</dbReference>
<keyword evidence="7" id="KW-1185">Reference proteome</keyword>
<dbReference type="HOGENOM" id="CLU_107446_0_0_2"/>
<evidence type="ECO:0000256" key="2">
    <source>
        <dbReference type="ARBA" id="ARBA00022723"/>
    </source>
</evidence>
<evidence type="ECO:0000256" key="3">
    <source>
        <dbReference type="ARBA" id="ARBA00022771"/>
    </source>
</evidence>
<dbReference type="NCBIfam" id="TIGR00340">
    <property type="entry name" value="zpr1_rel"/>
    <property type="match status" value="1"/>
</dbReference>
<keyword evidence="3" id="KW-0863">Zinc-finger</keyword>
<dbReference type="InterPro" id="IPR056180">
    <property type="entry name" value="ZPR1_jr_dom"/>
</dbReference>
<dbReference type="PANTHER" id="PTHR10876:SF0">
    <property type="entry name" value="ZINC FINGER PROTEIN ZPR1"/>
    <property type="match status" value="1"/>
</dbReference>
<dbReference type="SMART" id="SM00709">
    <property type="entry name" value="Zpr1"/>
    <property type="match status" value="1"/>
</dbReference>
<dbReference type="InterPro" id="IPR040141">
    <property type="entry name" value="ZPR1"/>
</dbReference>
<name>D3RYI7_FERPA</name>
<evidence type="ECO:0000313" key="7">
    <source>
        <dbReference type="Proteomes" id="UP000002613"/>
    </source>
</evidence>
<dbReference type="EMBL" id="CP001899">
    <property type="protein sequence ID" value="ADC65550.1"/>
    <property type="molecule type" value="Genomic_DNA"/>
</dbReference>
<keyword evidence="4" id="KW-0862">Zinc</keyword>
<reference evidence="6 7" key="2">
    <citation type="journal article" date="2011" name="Stand. Genomic Sci.">
        <title>Complete genome sequence of Ferroglobus placidus AEDII12DO.</title>
        <authorList>
            <person name="Anderson I."/>
            <person name="Risso C."/>
            <person name="Holmes D."/>
            <person name="Lucas S."/>
            <person name="Copeland A."/>
            <person name="Lapidus A."/>
            <person name="Cheng J.F."/>
            <person name="Bruce D."/>
            <person name="Goodwin L."/>
            <person name="Pitluck S."/>
            <person name="Saunders E."/>
            <person name="Brettin T."/>
            <person name="Detter J.C."/>
            <person name="Han C."/>
            <person name="Tapia R."/>
            <person name="Larimer F."/>
            <person name="Land M."/>
            <person name="Hauser L."/>
            <person name="Woyke T."/>
            <person name="Lovley D."/>
            <person name="Kyrpides N."/>
            <person name="Ivanova N."/>
        </authorList>
    </citation>
    <scope>NUCLEOTIDE SEQUENCE [LARGE SCALE GENOMIC DNA]</scope>
    <source>
        <strain evidence="7">DSM 10642 / AEDII12DO</strain>
    </source>
</reference>
<dbReference type="FunFam" id="2.60.120.1040:FF:000008">
    <property type="entry name" value="Zn finger containing protein"/>
    <property type="match status" value="1"/>
</dbReference>
<evidence type="ECO:0000256" key="1">
    <source>
        <dbReference type="ARBA" id="ARBA00008354"/>
    </source>
</evidence>
<dbReference type="eggNOG" id="arCOG04265">
    <property type="taxonomic scope" value="Archaea"/>
</dbReference>
<dbReference type="InterPro" id="IPR042451">
    <property type="entry name" value="ZPR1_A/B_dom"/>
</dbReference>
<dbReference type="RefSeq" id="WP_012965893.1">
    <property type="nucleotide sequence ID" value="NC_013849.1"/>
</dbReference>
<gene>
    <name evidence="6" type="ordered locus">Ferp_1399</name>
</gene>
<sequence>MNCPKCGEELNLLTAFYDAPYAGRILITTISCSCGFKHSDVFIGEFKDPVRFTLKVDKSNLFAKVVRSASGTIRIPELGLAMEPGPASQGFITNVEGVLMRFEDVVEMAKRWNSDDEEKVRICEEILEKLKAVREGEESVTLIVEDPFGNSTIISDEVFMEKLSQEEASKLKTGLTIVDIVGEEELMSLKENLEE</sequence>
<evidence type="ECO:0000256" key="4">
    <source>
        <dbReference type="ARBA" id="ARBA00022833"/>
    </source>
</evidence>
<dbReference type="Pfam" id="PF22794">
    <property type="entry name" value="jr-ZPR1"/>
    <property type="match status" value="1"/>
</dbReference>
<dbReference type="GeneID" id="8778916"/>
<proteinExistence type="inferred from homology"/>
<dbReference type="Proteomes" id="UP000002613">
    <property type="component" value="Chromosome"/>
</dbReference>
<dbReference type="PANTHER" id="PTHR10876">
    <property type="entry name" value="ZINC FINGER PROTEIN ZPR1"/>
    <property type="match status" value="1"/>
</dbReference>